<gene>
    <name evidence="5" type="ORF">DICPUDRAFT_76336</name>
</gene>
<evidence type="ECO:0000313" key="6">
    <source>
        <dbReference type="Proteomes" id="UP000001064"/>
    </source>
</evidence>
<dbReference type="Proteomes" id="UP000001064">
    <property type="component" value="Unassembled WGS sequence"/>
</dbReference>
<dbReference type="PROSITE" id="PS01186">
    <property type="entry name" value="EGF_2"/>
    <property type="match status" value="1"/>
</dbReference>
<dbReference type="Gene3D" id="2.60.120.260">
    <property type="entry name" value="Galactose-binding domain-like"/>
    <property type="match status" value="1"/>
</dbReference>
<dbReference type="PROSITE" id="PS50026">
    <property type="entry name" value="EGF_3"/>
    <property type="match status" value="1"/>
</dbReference>
<keyword evidence="1" id="KW-1015">Disulfide bond</keyword>
<organism evidence="5 6">
    <name type="scientific">Dictyostelium purpureum</name>
    <name type="common">Slime mold</name>
    <dbReference type="NCBI Taxonomy" id="5786"/>
    <lineage>
        <taxon>Eukaryota</taxon>
        <taxon>Amoebozoa</taxon>
        <taxon>Evosea</taxon>
        <taxon>Eumycetozoa</taxon>
        <taxon>Dictyostelia</taxon>
        <taxon>Dictyosteliales</taxon>
        <taxon>Dictyosteliaceae</taxon>
        <taxon>Dictyostelium</taxon>
    </lineage>
</organism>
<accession>F0ZDB1</accession>
<dbReference type="EMBL" id="GL870984">
    <property type="protein sequence ID" value="EGC38078.1"/>
    <property type="molecule type" value="Genomic_DNA"/>
</dbReference>
<dbReference type="InParanoid" id="F0ZDB1"/>
<dbReference type="RefSeq" id="XP_003285385.1">
    <property type="nucleotide sequence ID" value="XM_003285337.1"/>
</dbReference>
<dbReference type="AlphaFoldDB" id="F0ZDB1"/>
<feature type="domain" description="EGF-like" evidence="4">
    <location>
        <begin position="214"/>
        <end position="246"/>
    </location>
</feature>
<dbReference type="OrthoDB" id="523138at2759"/>
<feature type="chain" id="PRO_5003262336" description="EGF-like domain-containing protein" evidence="3">
    <location>
        <begin position="23"/>
        <end position="591"/>
    </location>
</feature>
<evidence type="ECO:0000256" key="2">
    <source>
        <dbReference type="SAM" id="Phobius"/>
    </source>
</evidence>
<feature type="transmembrane region" description="Helical" evidence="2">
    <location>
        <begin position="532"/>
        <end position="552"/>
    </location>
</feature>
<dbReference type="InterPro" id="IPR000742">
    <property type="entry name" value="EGF"/>
</dbReference>
<evidence type="ECO:0000256" key="1">
    <source>
        <dbReference type="PROSITE-ProRule" id="PRU00076"/>
    </source>
</evidence>
<keyword evidence="6" id="KW-1185">Reference proteome</keyword>
<protein>
    <recommendedName>
        <fullName evidence="4">EGF-like domain-containing protein</fullName>
    </recommendedName>
</protein>
<name>F0ZDB1_DICPU</name>
<evidence type="ECO:0000313" key="5">
    <source>
        <dbReference type="EMBL" id="EGC38078.1"/>
    </source>
</evidence>
<sequence length="591" mass="66528">MNNKNFLIILILLVINLNFNSTSIITNYNSPNEFNYDGSDILNIDGYFLPRYLNGQLFTNFQLQFTNGTIYNFDKIQVDFYQSNNSYHYTLNTPRGFGNGIFKVFTVNETTEMVIGKYDFSYQAPQVINASLVSPRFGGSVTLNGNGFFETLININVLNKTYPCSNIVSNDQGTQLTCEMGQVLNVIDADYYELELISGNMLNTTFEKFSFLPWGKVCPNQCSGNGQCDSQLNCICNEGYEAFDCSIKVDLNQMYPQSNLTESTTFKMKSPFVSGNVNVDSKNSSIDTNNYEEFSISISSFRRLNLYGYAVNQYPFSVLSNVQQMFTNDSFTVSGTAPIKTDLFESFEFDGNFYLNSDESPENFISEHGFEVTLPTSRNSAIINLLTTGITSNDYDTDSFQFVFSISLNNGSGSNNNQKLNATMGLNQVISITSDTANSVLEITPYYYSFSLSKDVNKEIDRAPIKASILSDEDASSIFGYNPNSIYIALESKIQYDMLMLSSSFNLYKNIDIPNNSSDNDNHNNHSVLLKVFLPIGTFIVISIIGISVFIIKRRNNNKNNNNGYKTLLNNNNSLNDSDDEYFKEENIQNI</sequence>
<proteinExistence type="predicted"/>
<keyword evidence="2" id="KW-0472">Membrane</keyword>
<dbReference type="GeneID" id="10502753"/>
<reference evidence="6" key="1">
    <citation type="journal article" date="2011" name="Genome Biol.">
        <title>Comparative genomics of the social amoebae Dictyostelium discoideum and Dictyostelium purpureum.</title>
        <authorList>
            <consortium name="US DOE Joint Genome Institute (JGI-PGF)"/>
            <person name="Sucgang R."/>
            <person name="Kuo A."/>
            <person name="Tian X."/>
            <person name="Salerno W."/>
            <person name="Parikh A."/>
            <person name="Feasley C.L."/>
            <person name="Dalin E."/>
            <person name="Tu H."/>
            <person name="Huang E."/>
            <person name="Barry K."/>
            <person name="Lindquist E."/>
            <person name="Shapiro H."/>
            <person name="Bruce D."/>
            <person name="Schmutz J."/>
            <person name="Salamov A."/>
            <person name="Fey P."/>
            <person name="Gaudet P."/>
            <person name="Anjard C."/>
            <person name="Babu M.M."/>
            <person name="Basu S."/>
            <person name="Bushmanova Y."/>
            <person name="van der Wel H."/>
            <person name="Katoh-Kurasawa M."/>
            <person name="Dinh C."/>
            <person name="Coutinho P.M."/>
            <person name="Saito T."/>
            <person name="Elias M."/>
            <person name="Schaap P."/>
            <person name="Kay R.R."/>
            <person name="Henrissat B."/>
            <person name="Eichinger L."/>
            <person name="Rivero F."/>
            <person name="Putnam N.H."/>
            <person name="West C.M."/>
            <person name="Loomis W.F."/>
            <person name="Chisholm R.L."/>
            <person name="Shaulsky G."/>
            <person name="Strassmann J.E."/>
            <person name="Queller D.C."/>
            <person name="Kuspa A."/>
            <person name="Grigoriev I.V."/>
        </authorList>
    </citation>
    <scope>NUCLEOTIDE SEQUENCE [LARGE SCALE GENOMIC DNA]</scope>
    <source>
        <strain evidence="6">QSDP1</strain>
    </source>
</reference>
<keyword evidence="1" id="KW-0245">EGF-like domain</keyword>
<feature type="disulfide bond" evidence="1">
    <location>
        <begin position="218"/>
        <end position="228"/>
    </location>
</feature>
<keyword evidence="2" id="KW-1133">Transmembrane helix</keyword>
<dbReference type="VEuPathDB" id="AmoebaDB:DICPUDRAFT_76336"/>
<feature type="signal peptide" evidence="3">
    <location>
        <begin position="1"/>
        <end position="22"/>
    </location>
</feature>
<comment type="caution">
    <text evidence="1">Lacks conserved residue(s) required for the propagation of feature annotation.</text>
</comment>
<evidence type="ECO:0000256" key="3">
    <source>
        <dbReference type="SAM" id="SignalP"/>
    </source>
</evidence>
<feature type="disulfide bond" evidence="1">
    <location>
        <begin position="236"/>
        <end position="245"/>
    </location>
</feature>
<dbReference type="KEGG" id="dpp:DICPUDRAFT_76336"/>
<keyword evidence="3" id="KW-0732">Signal</keyword>
<evidence type="ECO:0000259" key="4">
    <source>
        <dbReference type="PROSITE" id="PS50026"/>
    </source>
</evidence>
<keyword evidence="2" id="KW-0812">Transmembrane</keyword>